<organism evidence="3 4">
    <name type="scientific">Halopseudomonas formosensis</name>
    <dbReference type="NCBI Taxonomy" id="1002526"/>
    <lineage>
        <taxon>Bacteria</taxon>
        <taxon>Pseudomonadati</taxon>
        <taxon>Pseudomonadota</taxon>
        <taxon>Gammaproteobacteria</taxon>
        <taxon>Pseudomonadales</taxon>
        <taxon>Pseudomonadaceae</taxon>
        <taxon>Halopseudomonas</taxon>
    </lineage>
</organism>
<dbReference type="Proteomes" id="UP001281217">
    <property type="component" value="Unassembled WGS sequence"/>
</dbReference>
<evidence type="ECO:0000313" key="3">
    <source>
        <dbReference type="EMBL" id="MDX9687532.1"/>
    </source>
</evidence>
<dbReference type="Gene3D" id="3.40.50.2000">
    <property type="entry name" value="Glycogen Phosphorylase B"/>
    <property type="match status" value="2"/>
</dbReference>
<dbReference type="RefSeq" id="WP_320331268.1">
    <property type="nucleotide sequence ID" value="NZ_JAVRDO010000004.1"/>
</dbReference>
<evidence type="ECO:0000313" key="4">
    <source>
        <dbReference type="Proteomes" id="UP001281217"/>
    </source>
</evidence>
<gene>
    <name evidence="3" type="ORF">RED13_001963</name>
</gene>
<evidence type="ECO:0000259" key="1">
    <source>
        <dbReference type="Pfam" id="PF00534"/>
    </source>
</evidence>
<feature type="domain" description="Glycosyl transferase family 1" evidence="1">
    <location>
        <begin position="190"/>
        <end position="351"/>
    </location>
</feature>
<evidence type="ECO:0000259" key="2">
    <source>
        <dbReference type="Pfam" id="PF13477"/>
    </source>
</evidence>
<dbReference type="SUPFAM" id="SSF53756">
    <property type="entry name" value="UDP-Glycosyltransferase/glycogen phosphorylase"/>
    <property type="match status" value="1"/>
</dbReference>
<protein>
    <submittedName>
        <fullName evidence="3">Glycosyltransferase family 4 protein</fullName>
    </submittedName>
</protein>
<name>A0ABU5BXM5_9GAMM</name>
<dbReference type="InterPro" id="IPR001296">
    <property type="entry name" value="Glyco_trans_1"/>
</dbReference>
<keyword evidence="4" id="KW-1185">Reference proteome</keyword>
<sequence length="378" mass="41439">MRKKLLFVVNDLDFFISHRLAVAREAVAQGYIVSVISAPASLSSVQQLKNCGMDFYSIRITRSGKNPFVELFSLFSLIWMFWKMRPDIIHLVTIKPVLYGGIASIFSPVKSVVAAVSGLGFVFMNGGSRESALRHLVEVLYRFALGKKRLKVIFQNPDDRDLLVNIKAITLDQVEMIRGSGVDLSLFDAKSEPQGLPVVCFAARLLRDKGIYEFINAARILRNKGVLARFVVAGDIDPGNPTSVSAGDLERWRDEGAVEVLGYQRDIAALFSSVNLVVLPSYREGLPKVLIEAAAAGRAVVTTDVPGCRDAIEPDVTGLLVPAKNAELLAEAIEKLVVDDLLRKAMGAAGRDLAEREFGIEKVIERHLDIYAKVVNAA</sequence>
<dbReference type="Pfam" id="PF13477">
    <property type="entry name" value="Glyco_trans_4_2"/>
    <property type="match status" value="1"/>
</dbReference>
<reference evidence="4" key="1">
    <citation type="submission" date="2023-07" db="EMBL/GenBank/DDBJ databases">
        <authorList>
            <person name="de Witt J."/>
        </authorList>
    </citation>
    <scope>NUCLEOTIDE SEQUENCE [LARGE SCALE GENOMIC DNA]</scope>
    <source>
        <strain evidence="4">FZJ</strain>
    </source>
</reference>
<dbReference type="PANTHER" id="PTHR12526">
    <property type="entry name" value="GLYCOSYLTRANSFERASE"/>
    <property type="match status" value="1"/>
</dbReference>
<dbReference type="Pfam" id="PF00534">
    <property type="entry name" value="Glycos_transf_1"/>
    <property type="match status" value="1"/>
</dbReference>
<comment type="caution">
    <text evidence="3">The sequence shown here is derived from an EMBL/GenBank/DDBJ whole genome shotgun (WGS) entry which is preliminary data.</text>
</comment>
<dbReference type="EMBL" id="JAVRDO010000004">
    <property type="protein sequence ID" value="MDX9687532.1"/>
    <property type="molecule type" value="Genomic_DNA"/>
</dbReference>
<proteinExistence type="predicted"/>
<dbReference type="InterPro" id="IPR028098">
    <property type="entry name" value="Glyco_trans_4-like_N"/>
</dbReference>
<accession>A0ABU5BXM5</accession>
<dbReference type="PANTHER" id="PTHR12526:SF638">
    <property type="entry name" value="SPORE COAT PROTEIN SA"/>
    <property type="match status" value="1"/>
</dbReference>
<dbReference type="CDD" id="cd03808">
    <property type="entry name" value="GT4_CapM-like"/>
    <property type="match status" value="1"/>
</dbReference>
<feature type="domain" description="Glycosyltransferase subfamily 4-like N-terminal" evidence="2">
    <location>
        <begin position="4"/>
        <end position="146"/>
    </location>
</feature>